<organism evidence="2 3">
    <name type="scientific">Neorhizobium huautlense</name>
    <dbReference type="NCBI Taxonomy" id="67774"/>
    <lineage>
        <taxon>Bacteria</taxon>
        <taxon>Pseudomonadati</taxon>
        <taxon>Pseudomonadota</taxon>
        <taxon>Alphaproteobacteria</taxon>
        <taxon>Hyphomicrobiales</taxon>
        <taxon>Rhizobiaceae</taxon>
        <taxon>Rhizobium/Agrobacterium group</taxon>
        <taxon>Neorhizobium</taxon>
    </lineage>
</organism>
<evidence type="ECO:0000256" key="1">
    <source>
        <dbReference type="SAM" id="MobiDB-lite"/>
    </source>
</evidence>
<name>A0ABT9Q1N4_9HYPH</name>
<protein>
    <submittedName>
        <fullName evidence="2">Uncharacterized protein</fullName>
    </submittedName>
</protein>
<sequence length="57" mass="6333">MSDLYESFSREGNRRRAQGIKNGPHSIPSTAQRRCVACKHSAFNVDGPSSEWPVADK</sequence>
<dbReference type="Proteomes" id="UP001241472">
    <property type="component" value="Unassembled WGS sequence"/>
</dbReference>
<feature type="region of interest" description="Disordered" evidence="1">
    <location>
        <begin position="1"/>
        <end position="28"/>
    </location>
</feature>
<evidence type="ECO:0000313" key="3">
    <source>
        <dbReference type="Proteomes" id="UP001241472"/>
    </source>
</evidence>
<dbReference type="EMBL" id="JAUSRF010000032">
    <property type="protein sequence ID" value="MDP9840638.1"/>
    <property type="molecule type" value="Genomic_DNA"/>
</dbReference>
<dbReference type="RefSeq" id="WP_306840138.1">
    <property type="nucleotide sequence ID" value="NZ_JAUSRF010000032.1"/>
</dbReference>
<keyword evidence="3" id="KW-1185">Reference proteome</keyword>
<gene>
    <name evidence="2" type="ORF">J2T09_005426</name>
</gene>
<evidence type="ECO:0000313" key="2">
    <source>
        <dbReference type="EMBL" id="MDP9840638.1"/>
    </source>
</evidence>
<accession>A0ABT9Q1N4</accession>
<proteinExistence type="predicted"/>
<comment type="caution">
    <text evidence="2">The sequence shown here is derived from an EMBL/GenBank/DDBJ whole genome shotgun (WGS) entry which is preliminary data.</text>
</comment>
<reference evidence="2 3" key="1">
    <citation type="submission" date="2023-07" db="EMBL/GenBank/DDBJ databases">
        <title>Sorghum-associated microbial communities from plants grown in Nebraska, USA.</title>
        <authorList>
            <person name="Schachtman D."/>
        </authorList>
    </citation>
    <scope>NUCLEOTIDE SEQUENCE [LARGE SCALE GENOMIC DNA]</scope>
    <source>
        <strain evidence="2 3">DS1307</strain>
    </source>
</reference>